<dbReference type="SUPFAM" id="SSF48695">
    <property type="entry name" value="Multiheme cytochromes"/>
    <property type="match status" value="1"/>
</dbReference>
<dbReference type="GO" id="GO:0030313">
    <property type="term" value="C:cell envelope"/>
    <property type="evidence" value="ECO:0007669"/>
    <property type="project" value="UniProtKB-SubCell"/>
</dbReference>
<dbReference type="InterPro" id="IPR036280">
    <property type="entry name" value="Multihaem_cyt_sf"/>
</dbReference>
<dbReference type="Gene3D" id="1.10.1130.10">
    <property type="entry name" value="Flavocytochrome C3, Chain A"/>
    <property type="match status" value="1"/>
</dbReference>
<keyword evidence="6" id="KW-0249">Electron transport</keyword>
<dbReference type="AlphaFoldDB" id="A0A831XEJ1"/>
<comment type="subcellular location">
    <subcellularLocation>
        <location evidence="2">Cell envelope</location>
    </subcellularLocation>
</comment>
<name>A0A831XEJ1_GEOME</name>
<keyword evidence="8" id="KW-1133">Transmembrane helix</keyword>
<evidence type="ECO:0000256" key="3">
    <source>
        <dbReference type="ARBA" id="ARBA00022448"/>
    </source>
</evidence>
<dbReference type="Pfam" id="PF14537">
    <property type="entry name" value="Cytochrom_c3_2"/>
    <property type="match status" value="1"/>
</dbReference>
<reference evidence="11" key="1">
    <citation type="journal article" date="2020" name="mSystems">
        <title>Genome- and Community-Level Interaction Insights into Carbon Utilization and Element Cycling Functions of Hydrothermarchaeota in Hydrothermal Sediment.</title>
        <authorList>
            <person name="Zhou Z."/>
            <person name="Liu Y."/>
            <person name="Xu W."/>
            <person name="Pan J."/>
            <person name="Luo Z.H."/>
            <person name="Li M."/>
        </authorList>
    </citation>
    <scope>NUCLEOTIDE SEQUENCE [LARGE SCALE GENOMIC DNA]</scope>
    <source>
        <strain evidence="11">SpSt-349</strain>
    </source>
</reference>
<dbReference type="GO" id="GO:0046872">
    <property type="term" value="F:metal ion binding"/>
    <property type="evidence" value="ECO:0007669"/>
    <property type="project" value="UniProtKB-KW"/>
</dbReference>
<keyword evidence="4" id="KW-0349">Heme</keyword>
<accession>A0A831XEJ1</accession>
<organism evidence="11">
    <name type="scientific">Geobacter metallireducens</name>
    <dbReference type="NCBI Taxonomy" id="28232"/>
    <lineage>
        <taxon>Bacteria</taxon>
        <taxon>Pseudomonadati</taxon>
        <taxon>Thermodesulfobacteriota</taxon>
        <taxon>Desulfuromonadia</taxon>
        <taxon>Geobacterales</taxon>
        <taxon>Geobacteraceae</taxon>
        <taxon>Geobacter</taxon>
    </lineage>
</organism>
<evidence type="ECO:0000256" key="8">
    <source>
        <dbReference type="SAM" id="Phobius"/>
    </source>
</evidence>
<evidence type="ECO:0000256" key="1">
    <source>
        <dbReference type="ARBA" id="ARBA00001926"/>
    </source>
</evidence>
<proteinExistence type="predicted"/>
<evidence type="ECO:0000256" key="4">
    <source>
        <dbReference type="ARBA" id="ARBA00022617"/>
    </source>
</evidence>
<comment type="cofactor">
    <cofactor evidence="1">
        <name>heme c</name>
        <dbReference type="ChEBI" id="CHEBI:61717"/>
    </cofactor>
</comment>
<comment type="caution">
    <text evidence="11">The sequence shown here is derived from an EMBL/GenBank/DDBJ whole genome shotgun (WGS) entry which is preliminary data.</text>
</comment>
<feature type="chain" id="PRO_5032899269" evidence="9">
    <location>
        <begin position="28"/>
        <end position="270"/>
    </location>
</feature>
<evidence type="ECO:0000256" key="6">
    <source>
        <dbReference type="ARBA" id="ARBA00022982"/>
    </source>
</evidence>
<keyword evidence="7" id="KW-0408">Iron</keyword>
<protein>
    <submittedName>
        <fullName evidence="11">Cytochrome C</fullName>
    </submittedName>
</protein>
<feature type="signal peptide" evidence="9">
    <location>
        <begin position="1"/>
        <end position="27"/>
    </location>
</feature>
<keyword evidence="8" id="KW-0472">Membrane</keyword>
<keyword evidence="5" id="KW-0479">Metal-binding</keyword>
<sequence>MRLLPAFCSSALAWCALFFVPAFFPTAAGGQEQTVCIQCHGAQPGKNGLPVKEWRGSIHAANGISCHGCHGGDPKDAANAMSPERGFVGVPAETGIPAFCGRCHVGIMNEYLKSAHGQALGQGGPTCVTCHGSHHVLKATLDLINEKNCSRCHTYDRAAAIKDAMVLTEGHISAIEGKLERFRSEGVDTEAREKSLFDLRNRYRRLFHDVDIARVKQESGLIQRELGVIDQGLLLLDERDQRRRIAGAVVVGGLLVAALLAYLLKKTFES</sequence>
<evidence type="ECO:0000259" key="10">
    <source>
        <dbReference type="Pfam" id="PF14537"/>
    </source>
</evidence>
<evidence type="ECO:0000256" key="9">
    <source>
        <dbReference type="SAM" id="SignalP"/>
    </source>
</evidence>
<keyword evidence="3" id="KW-0813">Transport</keyword>
<feature type="transmembrane region" description="Helical" evidence="8">
    <location>
        <begin position="245"/>
        <end position="264"/>
    </location>
</feature>
<keyword evidence="9" id="KW-0732">Signal</keyword>
<dbReference type="InterPro" id="IPR012286">
    <property type="entry name" value="Tetrahaem_cytochrome"/>
</dbReference>
<dbReference type="EMBL" id="DSOV01000009">
    <property type="protein sequence ID" value="HEN41305.1"/>
    <property type="molecule type" value="Genomic_DNA"/>
</dbReference>
<evidence type="ECO:0000256" key="5">
    <source>
        <dbReference type="ARBA" id="ARBA00022723"/>
    </source>
</evidence>
<keyword evidence="8" id="KW-0812">Transmembrane</keyword>
<feature type="domain" description="Tetrahaem cytochrome" evidence="10">
    <location>
        <begin position="58"/>
        <end position="154"/>
    </location>
</feature>
<evidence type="ECO:0000256" key="2">
    <source>
        <dbReference type="ARBA" id="ARBA00004196"/>
    </source>
</evidence>
<evidence type="ECO:0000256" key="7">
    <source>
        <dbReference type="ARBA" id="ARBA00023004"/>
    </source>
</evidence>
<evidence type="ECO:0000313" key="11">
    <source>
        <dbReference type="EMBL" id="HEN41305.1"/>
    </source>
</evidence>
<gene>
    <name evidence="11" type="ORF">ENQ87_02850</name>
</gene>